<dbReference type="Pfam" id="PF11160">
    <property type="entry name" value="Hva1_TUDOR"/>
    <property type="match status" value="1"/>
</dbReference>
<evidence type="ECO:0000259" key="2">
    <source>
        <dbReference type="Pfam" id="PF11160"/>
    </source>
</evidence>
<evidence type="ECO:0000256" key="1">
    <source>
        <dbReference type="SAM" id="MobiDB-lite"/>
    </source>
</evidence>
<dbReference type="EMBL" id="CP048788">
    <property type="protein sequence ID" value="QJF52846.1"/>
    <property type="molecule type" value="Genomic_DNA"/>
</dbReference>
<dbReference type="Proteomes" id="UP000503308">
    <property type="component" value="Chromosome"/>
</dbReference>
<evidence type="ECO:0000313" key="4">
    <source>
        <dbReference type="Proteomes" id="UP000503308"/>
    </source>
</evidence>
<proteinExistence type="predicted"/>
<feature type="compositionally biased region" description="Basic and acidic residues" evidence="1">
    <location>
        <begin position="59"/>
        <end position="71"/>
    </location>
</feature>
<dbReference type="RefSeq" id="WP_169642063.1">
    <property type="nucleotide sequence ID" value="NZ_CP048788.1"/>
</dbReference>
<accession>A0A858T0V0</accession>
<dbReference type="InterPro" id="IPR021331">
    <property type="entry name" value="Hva1_TUDOR"/>
</dbReference>
<gene>
    <name evidence="3" type="ORF">G3256_17535</name>
</gene>
<protein>
    <submittedName>
        <fullName evidence="3">HVA1 family protein</fullName>
    </submittedName>
</protein>
<dbReference type="KEGG" id="rpon:G3256_17535"/>
<dbReference type="AlphaFoldDB" id="A0A858T0V0"/>
<reference evidence="3 4" key="1">
    <citation type="submission" date="2020-02" db="EMBL/GenBank/DDBJ databases">
        <title>Genome sequence of Roseobacter ponti.</title>
        <authorList>
            <person name="Hollensteiner J."/>
            <person name="Schneider D."/>
            <person name="Poehlein A."/>
            <person name="Daniel R."/>
        </authorList>
    </citation>
    <scope>NUCLEOTIDE SEQUENCE [LARGE SCALE GENOMIC DNA]</scope>
    <source>
        <strain evidence="3 4">DSM 106830</strain>
    </source>
</reference>
<name>A0A858T0V0_9RHOB</name>
<evidence type="ECO:0000313" key="3">
    <source>
        <dbReference type="EMBL" id="QJF52846.1"/>
    </source>
</evidence>
<feature type="domain" description="Hypervirulence associated protein TUDOR" evidence="2">
    <location>
        <begin position="6"/>
        <end position="67"/>
    </location>
</feature>
<organism evidence="3 4">
    <name type="scientific">Roseobacter ponti</name>
    <dbReference type="NCBI Taxonomy" id="1891787"/>
    <lineage>
        <taxon>Bacteria</taxon>
        <taxon>Pseudomonadati</taxon>
        <taxon>Pseudomonadota</taxon>
        <taxon>Alphaproteobacteria</taxon>
        <taxon>Rhodobacterales</taxon>
        <taxon>Roseobacteraceae</taxon>
        <taxon>Roseobacter</taxon>
    </lineage>
</organism>
<feature type="region of interest" description="Disordered" evidence="1">
    <location>
        <begin position="42"/>
        <end position="71"/>
    </location>
</feature>
<sequence>MSYSEGTRVEWDWGNGSGTGRIAKKYTQKITLKISGTEVTRDASAESPAYKIEQEDGSEVLKSDSELRKAS</sequence>
<keyword evidence="4" id="KW-1185">Reference proteome</keyword>